<dbReference type="SUPFAM" id="SSF52540">
    <property type="entry name" value="P-loop containing nucleoside triphosphate hydrolases"/>
    <property type="match status" value="1"/>
</dbReference>
<dbReference type="Pfam" id="PF07728">
    <property type="entry name" value="AAA_5"/>
    <property type="match status" value="1"/>
</dbReference>
<dbReference type="SMART" id="SM00382">
    <property type="entry name" value="AAA"/>
    <property type="match status" value="1"/>
</dbReference>
<sequence length="374" mass="41286">MSADERPGAPSAYAQNGAGGTPAEPVRPGWWIYRGTGRPLRDIELSELLPPPPPWRAFDGGPARPAPPHDDGDLDRRLGALENLTARQPARGEVEAVNAAMFLRRPLLVTGKPGVGKSSLAYQITRELRLGRVLRWSISSRSTLREGLYEYDAIGRAQDAATARQLVEARPEAGEPPGSSIGDYVQLGPLGTALLPYRLPRVLLIDELDKSDIDLPNDLLDVFEEGEYRIPALTRVAPRERDVEVHTADPDEKATVTKGHVRCKAFPIIIITSNGEREFPPAFMRRCIQFSMEQPDENGLASLVAAHFTRQADAGAAQMIQDFMEYRRVHHEIAADQLLNAFFLATSGAHTQDASWKRLLDLVWQRLSPEAAPE</sequence>
<reference evidence="3 4" key="1">
    <citation type="submission" date="2020-06" db="EMBL/GenBank/DDBJ databases">
        <title>Actinomadura xiongansis sp. nov., isolated from soil of Baiyangdian.</title>
        <authorList>
            <person name="Zhang X."/>
        </authorList>
    </citation>
    <scope>NUCLEOTIDE SEQUENCE [LARGE SCALE GENOMIC DNA]</scope>
    <source>
        <strain evidence="3 4">HBUM206468</strain>
    </source>
</reference>
<dbReference type="RefSeq" id="WP_187246413.1">
    <property type="nucleotide sequence ID" value="NZ_BAAAOK010000009.1"/>
</dbReference>
<feature type="region of interest" description="Disordered" evidence="1">
    <location>
        <begin position="1"/>
        <end position="29"/>
    </location>
</feature>
<feature type="region of interest" description="Disordered" evidence="1">
    <location>
        <begin position="51"/>
        <end position="76"/>
    </location>
</feature>
<organism evidence="3 4">
    <name type="scientific">Actinomadura alba</name>
    <dbReference type="NCBI Taxonomy" id="406431"/>
    <lineage>
        <taxon>Bacteria</taxon>
        <taxon>Bacillati</taxon>
        <taxon>Actinomycetota</taxon>
        <taxon>Actinomycetes</taxon>
        <taxon>Streptosporangiales</taxon>
        <taxon>Thermomonosporaceae</taxon>
        <taxon>Actinomadura</taxon>
    </lineage>
</organism>
<name>A0ABR7LWY2_9ACTN</name>
<gene>
    <name evidence="3" type="ORF">HKK74_28290</name>
</gene>
<evidence type="ECO:0000259" key="2">
    <source>
        <dbReference type="SMART" id="SM00382"/>
    </source>
</evidence>
<dbReference type="Proteomes" id="UP000805614">
    <property type="component" value="Unassembled WGS sequence"/>
</dbReference>
<evidence type="ECO:0000313" key="3">
    <source>
        <dbReference type="EMBL" id="MBC6469367.1"/>
    </source>
</evidence>
<dbReference type="InterPro" id="IPR027417">
    <property type="entry name" value="P-loop_NTPase"/>
</dbReference>
<proteinExistence type="predicted"/>
<dbReference type="EMBL" id="JABVEC010000026">
    <property type="protein sequence ID" value="MBC6469367.1"/>
    <property type="molecule type" value="Genomic_DNA"/>
</dbReference>
<dbReference type="CDD" id="cd00009">
    <property type="entry name" value="AAA"/>
    <property type="match status" value="1"/>
</dbReference>
<keyword evidence="4" id="KW-1185">Reference proteome</keyword>
<feature type="compositionally biased region" description="Basic and acidic residues" evidence="1">
    <location>
        <begin position="67"/>
        <end position="76"/>
    </location>
</feature>
<accession>A0ABR7LWY2</accession>
<evidence type="ECO:0000313" key="4">
    <source>
        <dbReference type="Proteomes" id="UP000805614"/>
    </source>
</evidence>
<protein>
    <submittedName>
        <fullName evidence="3">AAA family ATPase</fullName>
    </submittedName>
</protein>
<comment type="caution">
    <text evidence="3">The sequence shown here is derived from an EMBL/GenBank/DDBJ whole genome shotgun (WGS) entry which is preliminary data.</text>
</comment>
<evidence type="ECO:0000256" key="1">
    <source>
        <dbReference type="SAM" id="MobiDB-lite"/>
    </source>
</evidence>
<dbReference type="InterPro" id="IPR011704">
    <property type="entry name" value="ATPase_dyneun-rel_AAA"/>
</dbReference>
<dbReference type="InterPro" id="IPR003593">
    <property type="entry name" value="AAA+_ATPase"/>
</dbReference>
<feature type="domain" description="AAA+ ATPase" evidence="2">
    <location>
        <begin position="103"/>
        <end position="298"/>
    </location>
</feature>
<dbReference type="Gene3D" id="3.40.50.300">
    <property type="entry name" value="P-loop containing nucleotide triphosphate hydrolases"/>
    <property type="match status" value="1"/>
</dbReference>